<gene>
    <name evidence="1" type="ORF">A1O5_08188</name>
</gene>
<name>W9WUV1_9EURO</name>
<comment type="caution">
    <text evidence="1">The sequence shown here is derived from an EMBL/GenBank/DDBJ whole genome shotgun (WGS) entry which is preliminary data.</text>
</comment>
<evidence type="ECO:0000313" key="1">
    <source>
        <dbReference type="EMBL" id="EXJ68396.1"/>
    </source>
</evidence>
<reference evidence="1 2" key="1">
    <citation type="submission" date="2013-03" db="EMBL/GenBank/DDBJ databases">
        <title>The Genome Sequence of Cladophialophora psammophila CBS 110553.</title>
        <authorList>
            <consortium name="The Broad Institute Genomics Platform"/>
            <person name="Cuomo C."/>
            <person name="de Hoog S."/>
            <person name="Gorbushina A."/>
            <person name="Walker B."/>
            <person name="Young S.K."/>
            <person name="Zeng Q."/>
            <person name="Gargeya S."/>
            <person name="Fitzgerald M."/>
            <person name="Haas B."/>
            <person name="Abouelleil A."/>
            <person name="Allen A.W."/>
            <person name="Alvarado L."/>
            <person name="Arachchi H.M."/>
            <person name="Berlin A.M."/>
            <person name="Chapman S.B."/>
            <person name="Gainer-Dewar J."/>
            <person name="Goldberg J."/>
            <person name="Griggs A."/>
            <person name="Gujja S."/>
            <person name="Hansen M."/>
            <person name="Howarth C."/>
            <person name="Imamovic A."/>
            <person name="Ireland A."/>
            <person name="Larimer J."/>
            <person name="McCowan C."/>
            <person name="Murphy C."/>
            <person name="Pearson M."/>
            <person name="Poon T.W."/>
            <person name="Priest M."/>
            <person name="Roberts A."/>
            <person name="Saif S."/>
            <person name="Shea T."/>
            <person name="Sisk P."/>
            <person name="Sykes S."/>
            <person name="Wortman J."/>
            <person name="Nusbaum C."/>
            <person name="Birren B."/>
        </authorList>
    </citation>
    <scope>NUCLEOTIDE SEQUENCE [LARGE SCALE GENOMIC DNA]</scope>
    <source>
        <strain evidence="1 2">CBS 110553</strain>
    </source>
</reference>
<organism evidence="1 2">
    <name type="scientific">Cladophialophora psammophila CBS 110553</name>
    <dbReference type="NCBI Taxonomy" id="1182543"/>
    <lineage>
        <taxon>Eukaryota</taxon>
        <taxon>Fungi</taxon>
        <taxon>Dikarya</taxon>
        <taxon>Ascomycota</taxon>
        <taxon>Pezizomycotina</taxon>
        <taxon>Eurotiomycetes</taxon>
        <taxon>Chaetothyriomycetidae</taxon>
        <taxon>Chaetothyriales</taxon>
        <taxon>Herpotrichiellaceae</taxon>
        <taxon>Cladophialophora</taxon>
    </lineage>
</organism>
<dbReference type="EMBL" id="AMGX01000013">
    <property type="protein sequence ID" value="EXJ68396.1"/>
    <property type="molecule type" value="Genomic_DNA"/>
</dbReference>
<evidence type="ECO:0008006" key="3">
    <source>
        <dbReference type="Google" id="ProtNLM"/>
    </source>
</evidence>
<keyword evidence="2" id="KW-1185">Reference proteome</keyword>
<dbReference type="STRING" id="1182543.W9WUV1"/>
<dbReference type="PANTHER" id="PTHR39596:SF2">
    <property type="entry name" value="HET DOMAIN PROTEIN (AFU_ORTHOLOGUE AFUA_1G17550)-RELATED"/>
    <property type="match status" value="1"/>
</dbReference>
<evidence type="ECO:0000313" key="2">
    <source>
        <dbReference type="Proteomes" id="UP000019471"/>
    </source>
</evidence>
<dbReference type="PANTHER" id="PTHR39596">
    <property type="match status" value="1"/>
</dbReference>
<dbReference type="OrthoDB" id="2426273at2759"/>
<dbReference type="eggNOG" id="ENOG502SQ4R">
    <property type="taxonomic scope" value="Eukaryota"/>
</dbReference>
<dbReference type="GeneID" id="19192889"/>
<proteinExistence type="predicted"/>
<accession>W9WUV1</accession>
<protein>
    <recommendedName>
        <fullName evidence="3">Heterokaryon incompatibility domain-containing protein</fullName>
    </recommendedName>
</protein>
<dbReference type="Proteomes" id="UP000019471">
    <property type="component" value="Unassembled WGS sequence"/>
</dbReference>
<dbReference type="RefSeq" id="XP_007746962.1">
    <property type="nucleotide sequence ID" value="XM_007748772.1"/>
</dbReference>
<sequence length="864" mass="97395">MDHLPLPSNPVFGSLPVPFLCKEPYDGDSFLTYPFGKGWNVTAEHWPETLSRHGKEVRDEAQIASFLQTWLYFGLLCEVTGNTIDPMAFRVPGRTRNTSRFSSKALTDIVGQWSLESMNLECELDESLQNKLGDDIELCDPFDDWVSKRDDIIDAAEATWNRVIDAYQDKMTDTLNLVLLSIAALGDYLSQALADIARARGIGDGTPSTLWLLPESVCQPLLRRLQNWCPNRLHGFVNVQGCSIGVLWYIANLDPPKVRDDHGTCSPQRCNSLHIDVHDYNIQHIKAHCACELISPSTKDMVRIVRRNSIALFTVQHAAGEVMLSIQDEKRTRNYVAISHVWADGHGNLQANSLPTRVLEKLQRNVDALGISNSRVVHTPIWMDTICLPRFPLDLRRKALLRLSDIFVKAGGVLVLDSYLQASDSLSISPIEILARISISGWTTRLWTFSEGRLARRVWFQFRDRAVDLYDLMNNWHEELKLRIPASPLTNVSYGMAVMHSATNLLESGQDRERPLELGQIKIAMNSRQTSWPSDEALCLGAILQLDLSTIIDAEDSKKMAAFWRQVDSVPISIIFTRCSPKLEDPGCRWAPATLLGGTNSDFAKLAFQNSIEIAMYYVPRTDTGLEYTVDAAFPVTALLPVSRNKEERTLGSKRNFINLCRQPTGSAAGKAIMLKDDDGSWYSCLIQDLWHQTPIVPDCRHETPVFFVQDHTNLTNMRQQNDLEVWNRHPAVFATYKPSKKLFHARAHTHVSLTRLPEVNGQAFDTISGYALAFKKKCRQESFILPDNEDKMLDIVAAWVQATHAEAELNSLAASILPYEPLDAVVESGVALCARYICYFCLVAEWYKVKPSDPFDALKWCID</sequence>
<dbReference type="AlphaFoldDB" id="W9WUV1"/>
<dbReference type="HOGENOM" id="CLU_009388_3_0_1"/>